<evidence type="ECO:0008006" key="8">
    <source>
        <dbReference type="Google" id="ProtNLM"/>
    </source>
</evidence>
<name>A0A813G8L9_POLGL</name>
<dbReference type="GO" id="GO:0015171">
    <property type="term" value="F:amino acid transmembrane transporter activity"/>
    <property type="evidence" value="ECO:0007669"/>
    <property type="project" value="TreeGrafter"/>
</dbReference>
<accession>A0A813G8L9</accession>
<dbReference type="EMBL" id="CAJNNV010028012">
    <property type="protein sequence ID" value="CAE8622607.1"/>
    <property type="molecule type" value="Genomic_DNA"/>
</dbReference>
<feature type="transmembrane region" description="Helical" evidence="5">
    <location>
        <begin position="203"/>
        <end position="227"/>
    </location>
</feature>
<dbReference type="OMA" id="IDFVHVC"/>
<feature type="transmembrane region" description="Helical" evidence="5">
    <location>
        <begin position="308"/>
        <end position="330"/>
    </location>
</feature>
<feature type="transmembrane region" description="Helical" evidence="5">
    <location>
        <begin position="470"/>
        <end position="492"/>
    </location>
</feature>
<feature type="transmembrane region" description="Helical" evidence="5">
    <location>
        <begin position="351"/>
        <end position="373"/>
    </location>
</feature>
<dbReference type="OrthoDB" id="1718410at2759"/>
<dbReference type="AlphaFoldDB" id="A0A813G8L9"/>
<evidence type="ECO:0000313" key="6">
    <source>
        <dbReference type="EMBL" id="CAE8622607.1"/>
    </source>
</evidence>
<comment type="subcellular location">
    <subcellularLocation>
        <location evidence="1">Membrane</location>
        <topology evidence="1">Multi-pass membrane protein</topology>
    </subcellularLocation>
</comment>
<protein>
    <recommendedName>
        <fullName evidence="8">Amino acid permease/ SLC12A domain-containing protein</fullName>
    </recommendedName>
</protein>
<comment type="caution">
    <text evidence="6">The sequence shown here is derived from an EMBL/GenBank/DDBJ whole genome shotgun (WGS) entry which is preliminary data.</text>
</comment>
<reference evidence="6" key="1">
    <citation type="submission" date="2021-02" db="EMBL/GenBank/DDBJ databases">
        <authorList>
            <person name="Dougan E. K."/>
            <person name="Rhodes N."/>
            <person name="Thang M."/>
            <person name="Chan C."/>
        </authorList>
    </citation>
    <scope>NUCLEOTIDE SEQUENCE</scope>
</reference>
<feature type="transmembrane region" description="Helical" evidence="5">
    <location>
        <begin position="404"/>
        <end position="423"/>
    </location>
</feature>
<dbReference type="Pfam" id="PF13520">
    <property type="entry name" value="AA_permease_2"/>
    <property type="match status" value="1"/>
</dbReference>
<dbReference type="GO" id="GO:0016020">
    <property type="term" value="C:membrane"/>
    <property type="evidence" value="ECO:0007669"/>
    <property type="project" value="UniProtKB-SubCell"/>
</dbReference>
<dbReference type="PANTHER" id="PTHR43243:SF11">
    <property type="entry name" value="AMINO ACID PERMEASE_ SLC12A DOMAIN-CONTAINING PROTEIN"/>
    <property type="match status" value="1"/>
</dbReference>
<feature type="transmembrane region" description="Helical" evidence="5">
    <location>
        <begin position="504"/>
        <end position="526"/>
    </location>
</feature>
<dbReference type="InterPro" id="IPR002293">
    <property type="entry name" value="AA/rel_permease1"/>
</dbReference>
<evidence type="ECO:0000313" key="7">
    <source>
        <dbReference type="Proteomes" id="UP000654075"/>
    </source>
</evidence>
<feature type="transmembrane region" description="Helical" evidence="5">
    <location>
        <begin position="444"/>
        <end position="464"/>
    </location>
</feature>
<sequence>MEGGPSAGGSVVVPAVHHAFQRSTSGMSSSSVAEPLQLFRMLSSRPFPAREGMVSEGAILRRFWEAAPEGSVSVFTPNSLRLFRRSRSREDLNPAIPASRNPSFAEGVERMEQQPSFYVPGIDDNALGQLRATAIAGNDISSSCLYATGLVAQSAGIYGVFASLLVCVTLNLFRNIYSEVFSALPMNGGTYTALLNTFQTKNAATLAAILSTLSYTATAVTSAASAANYLNSELASLNAEAVTIFILCFFAFLTLMGIKDSANVATALFLVHLTTMASLIVAALVYVIRDDGTILLQSWHSTGHEANPHSTIAGNLFFGFCSALLGVTGFESSSNYIEEQREGVFPKTLRNMWIIITAINPALSLLSMGVLPIEKLVLQSDYALAVVGEICVGQWFRKLIVADAALVLSGAVLTSYVGITGLHRRLALDRIMPPWFLVTNELRGTNHVIIISFCVLAVSLRLLVSDMSVLGGVYAIAFLGVMMLFCISNLAMKLNRERLRRSPVAPLWSVGIAFCLVAAGFVGNLIKSPQNAQYFILYFLVFSAIVLSAAAQKPMLLFVERLTSGGRDPRSGSPTAAEPDMSSLVPVAGLRSRINFACQQRIHAINNWPIVFFTNTASLHTLNKVVHYVIRNEDTHNIKIVNFFGRNIPELPELGNQANFLDALEVSERNFMANLEHECAIIDRLHPKITIELLFIHGEFCPYTVDTLSEQLGIPKNFMLMTCPGDRFPHQIGQFGGMRVVTH</sequence>
<gene>
    <name evidence="6" type="ORF">PGLA1383_LOCUS40044</name>
</gene>
<evidence type="ECO:0000256" key="4">
    <source>
        <dbReference type="ARBA" id="ARBA00023136"/>
    </source>
</evidence>
<dbReference type="Gene3D" id="1.20.1740.10">
    <property type="entry name" value="Amino acid/polyamine transporter I"/>
    <property type="match status" value="1"/>
</dbReference>
<keyword evidence="7" id="KW-1185">Reference proteome</keyword>
<keyword evidence="3 5" id="KW-1133">Transmembrane helix</keyword>
<dbReference type="Proteomes" id="UP000654075">
    <property type="component" value="Unassembled WGS sequence"/>
</dbReference>
<evidence type="ECO:0000256" key="3">
    <source>
        <dbReference type="ARBA" id="ARBA00022989"/>
    </source>
</evidence>
<feature type="transmembrane region" description="Helical" evidence="5">
    <location>
        <begin position="150"/>
        <end position="173"/>
    </location>
</feature>
<feature type="transmembrane region" description="Helical" evidence="5">
    <location>
        <begin position="239"/>
        <end position="258"/>
    </location>
</feature>
<evidence type="ECO:0000256" key="1">
    <source>
        <dbReference type="ARBA" id="ARBA00004141"/>
    </source>
</evidence>
<keyword evidence="4 5" id="KW-0472">Membrane</keyword>
<keyword evidence="2 5" id="KW-0812">Transmembrane</keyword>
<dbReference type="PANTHER" id="PTHR43243">
    <property type="entry name" value="INNER MEMBRANE TRANSPORTER YGJI-RELATED"/>
    <property type="match status" value="1"/>
</dbReference>
<organism evidence="6 7">
    <name type="scientific">Polarella glacialis</name>
    <name type="common">Dinoflagellate</name>
    <dbReference type="NCBI Taxonomy" id="89957"/>
    <lineage>
        <taxon>Eukaryota</taxon>
        <taxon>Sar</taxon>
        <taxon>Alveolata</taxon>
        <taxon>Dinophyceae</taxon>
        <taxon>Suessiales</taxon>
        <taxon>Suessiaceae</taxon>
        <taxon>Polarella</taxon>
    </lineage>
</organism>
<proteinExistence type="predicted"/>
<feature type="transmembrane region" description="Helical" evidence="5">
    <location>
        <begin position="265"/>
        <end position="288"/>
    </location>
</feature>
<evidence type="ECO:0000256" key="2">
    <source>
        <dbReference type="ARBA" id="ARBA00022692"/>
    </source>
</evidence>
<feature type="transmembrane region" description="Helical" evidence="5">
    <location>
        <begin position="532"/>
        <end position="551"/>
    </location>
</feature>
<evidence type="ECO:0000256" key="5">
    <source>
        <dbReference type="SAM" id="Phobius"/>
    </source>
</evidence>